<feature type="region of interest" description="Disordered" evidence="1">
    <location>
        <begin position="485"/>
        <end position="506"/>
    </location>
</feature>
<dbReference type="AlphaFoldDB" id="A0A8T2R100"/>
<feature type="compositionally biased region" description="Basic and acidic residues" evidence="1">
    <location>
        <begin position="485"/>
        <end position="494"/>
    </location>
</feature>
<protein>
    <submittedName>
        <fullName evidence="2">Uncharacterized protein</fullName>
    </submittedName>
</protein>
<feature type="region of interest" description="Disordered" evidence="1">
    <location>
        <begin position="138"/>
        <end position="178"/>
    </location>
</feature>
<dbReference type="InterPro" id="IPR039136">
    <property type="entry name" value="NUFIP1-like"/>
</dbReference>
<sequence>MLQQVPWQHPGCGRNDSGYGGRRSRFKMGRNFSSNVSKSNTQKACDKQIFLPHDNDHVEERLTSSANESGFLHKVSPYSSNEHEDPRQIQTTANNTPSRSSQIHSFKASLSEENSILDGKSLKSDLCQSSSVDTKCFKPQSNPLIHSEQKQVSDENDTVEKNQRPADSKVPSHGYTRKMTRWLEDRRNKYPSPANVQRKVEERRNREDMRDCFNKRQRCDSQVNHNHSAGHYQQQKSRIDKHLDSEVQCMDKDRMECTDYEGNMSGHVSGSELHTSGTEMPLEIEDSGPIESPYQCHVSDLEKGNQDENPQCISRNILFSKESDEELPDPCVRGEIADPSFGFVLKGKRKKRKGDQSPSPGEWQKKLWFKILGPDAGKEKSYFLQCCRFIVNNDFLQGSLDSKLTHFKWAFGKEVSNDDNAPIVMMDTTENPALPAGERAMDGLGESYPVVGTVQSIHADVSALEDAQECQNSCMSASSLCSEEPQSKINEEKATPSQAISSEEELGCNREKEQLNDTTATQAEKLSSHEMSCAVSSGQASHIKSRGLIEEPSGYVVAEDKLRCGVKQQEPSQHEGIANSSTRLCTGNNVGDLHPDFQMLSQNSGTDGFVDNAEASVLFEPSCTQYERAVCSWRHGDTCDQKDGGDHLVLKHDDCFRSSSYASDIVTDPKQTALSVSNLDSQGSIPAVWEQRIADPNLSGYSKNTDDLGIGMCDNFLDEDEILQYMNFDAFDTDTGICYS</sequence>
<evidence type="ECO:0000256" key="1">
    <source>
        <dbReference type="SAM" id="MobiDB-lite"/>
    </source>
</evidence>
<feature type="compositionally biased region" description="Polar residues" evidence="1">
    <location>
        <begin position="31"/>
        <end position="40"/>
    </location>
</feature>
<keyword evidence="3" id="KW-1185">Reference proteome</keyword>
<dbReference type="GO" id="GO:0000492">
    <property type="term" value="P:box C/D snoRNP assembly"/>
    <property type="evidence" value="ECO:0007669"/>
    <property type="project" value="TreeGrafter"/>
</dbReference>
<dbReference type="GO" id="GO:0005634">
    <property type="term" value="C:nucleus"/>
    <property type="evidence" value="ECO:0007669"/>
    <property type="project" value="TreeGrafter"/>
</dbReference>
<feature type="compositionally biased region" description="Basic and acidic residues" evidence="1">
    <location>
        <begin position="147"/>
        <end position="167"/>
    </location>
</feature>
<dbReference type="OrthoDB" id="1931469at2759"/>
<feature type="compositionally biased region" description="Polar residues" evidence="1">
    <location>
        <begin position="88"/>
        <end position="104"/>
    </location>
</feature>
<evidence type="ECO:0000313" key="2">
    <source>
        <dbReference type="EMBL" id="KAH7290062.1"/>
    </source>
</evidence>
<gene>
    <name evidence="2" type="ORF">KP509_30G030300</name>
</gene>
<dbReference type="GO" id="GO:0003723">
    <property type="term" value="F:RNA binding"/>
    <property type="evidence" value="ECO:0007669"/>
    <property type="project" value="InterPro"/>
</dbReference>
<organism evidence="2 3">
    <name type="scientific">Ceratopteris richardii</name>
    <name type="common">Triangle waterfern</name>
    <dbReference type="NCBI Taxonomy" id="49495"/>
    <lineage>
        <taxon>Eukaryota</taxon>
        <taxon>Viridiplantae</taxon>
        <taxon>Streptophyta</taxon>
        <taxon>Embryophyta</taxon>
        <taxon>Tracheophyta</taxon>
        <taxon>Polypodiopsida</taxon>
        <taxon>Polypodiidae</taxon>
        <taxon>Polypodiales</taxon>
        <taxon>Pteridineae</taxon>
        <taxon>Pteridaceae</taxon>
        <taxon>Parkerioideae</taxon>
        <taxon>Ceratopteris</taxon>
    </lineage>
</organism>
<dbReference type="PANTHER" id="PTHR13309">
    <property type="entry name" value="NUCLEAR FRAGILE X MENTAL RETARDATION PROTEIN INTERACTING PROTEIN 1"/>
    <property type="match status" value="1"/>
</dbReference>
<accession>A0A8T2R100</accession>
<feature type="region of interest" description="Disordered" evidence="1">
    <location>
        <begin position="64"/>
        <end position="106"/>
    </location>
</feature>
<name>A0A8T2R100_CERRI</name>
<dbReference type="Proteomes" id="UP000825935">
    <property type="component" value="Chromosome 30"/>
</dbReference>
<feature type="region of interest" description="Disordered" evidence="1">
    <location>
        <begin position="1"/>
        <end position="40"/>
    </location>
</feature>
<proteinExistence type="predicted"/>
<reference evidence="2" key="1">
    <citation type="submission" date="2021-08" db="EMBL/GenBank/DDBJ databases">
        <title>WGS assembly of Ceratopteris richardii.</title>
        <authorList>
            <person name="Marchant D.B."/>
            <person name="Chen G."/>
            <person name="Jenkins J."/>
            <person name="Shu S."/>
            <person name="Leebens-Mack J."/>
            <person name="Grimwood J."/>
            <person name="Schmutz J."/>
            <person name="Soltis P."/>
            <person name="Soltis D."/>
            <person name="Chen Z.-H."/>
        </authorList>
    </citation>
    <scope>NUCLEOTIDE SEQUENCE</scope>
    <source>
        <strain evidence="2">Whitten #5841</strain>
        <tissue evidence="2">Leaf</tissue>
    </source>
</reference>
<dbReference type="PANTHER" id="PTHR13309:SF0">
    <property type="entry name" value="FMR1-INTERACTING PROTEIN NUFIP1"/>
    <property type="match status" value="1"/>
</dbReference>
<evidence type="ECO:0000313" key="3">
    <source>
        <dbReference type="Proteomes" id="UP000825935"/>
    </source>
</evidence>
<dbReference type="EMBL" id="CM035435">
    <property type="protein sequence ID" value="KAH7290062.1"/>
    <property type="molecule type" value="Genomic_DNA"/>
</dbReference>
<comment type="caution">
    <text evidence="2">The sequence shown here is derived from an EMBL/GenBank/DDBJ whole genome shotgun (WGS) entry which is preliminary data.</text>
</comment>